<evidence type="ECO:0000313" key="1">
    <source>
        <dbReference type="EMBL" id="KAJ6382463.1"/>
    </source>
</evidence>
<dbReference type="Proteomes" id="UP001141253">
    <property type="component" value="Chromosome 6"/>
</dbReference>
<accession>A0ABQ9BDW6</accession>
<keyword evidence="2" id="KW-1185">Reference proteome</keyword>
<proteinExistence type="predicted"/>
<protein>
    <submittedName>
        <fullName evidence="1">Uncharacterized protein</fullName>
    </submittedName>
</protein>
<name>A0ABQ9BDW6_9ROSI</name>
<gene>
    <name evidence="1" type="ORF">OIU77_031002</name>
</gene>
<comment type="caution">
    <text evidence="1">The sequence shown here is derived from an EMBL/GenBank/DDBJ whole genome shotgun (WGS) entry which is preliminary data.</text>
</comment>
<sequence length="119" mass="13343">MTRASACRDALKSFIQGYQKVFSRKTTICEYSSRCSVEGCDFFLSYSFLGQWAYYQSFHYASVGAGTVYYDSATNLGSNAEDHGSAEALKKLLLNISNRLLQSTKRWTISLAEVNGYLN</sequence>
<evidence type="ECO:0000313" key="2">
    <source>
        <dbReference type="Proteomes" id="UP001141253"/>
    </source>
</evidence>
<organism evidence="1 2">
    <name type="scientific">Salix suchowensis</name>
    <dbReference type="NCBI Taxonomy" id="1278906"/>
    <lineage>
        <taxon>Eukaryota</taxon>
        <taxon>Viridiplantae</taxon>
        <taxon>Streptophyta</taxon>
        <taxon>Embryophyta</taxon>
        <taxon>Tracheophyta</taxon>
        <taxon>Spermatophyta</taxon>
        <taxon>Magnoliopsida</taxon>
        <taxon>eudicotyledons</taxon>
        <taxon>Gunneridae</taxon>
        <taxon>Pentapetalae</taxon>
        <taxon>rosids</taxon>
        <taxon>fabids</taxon>
        <taxon>Malpighiales</taxon>
        <taxon>Salicaceae</taxon>
        <taxon>Saliceae</taxon>
        <taxon>Salix</taxon>
    </lineage>
</organism>
<reference evidence="1" key="2">
    <citation type="journal article" date="2023" name="Int. J. Mol. Sci.">
        <title>De Novo Assembly and Annotation of 11 Diverse Shrub Willow (Salix) Genomes Reveals Novel Gene Organization in Sex-Linked Regions.</title>
        <authorList>
            <person name="Hyden B."/>
            <person name="Feng K."/>
            <person name="Yates T.B."/>
            <person name="Jawdy S."/>
            <person name="Cereghino C."/>
            <person name="Smart L.B."/>
            <person name="Muchero W."/>
        </authorList>
    </citation>
    <scope>NUCLEOTIDE SEQUENCE</scope>
    <source>
        <tissue evidence="1">Shoot tip</tissue>
    </source>
</reference>
<dbReference type="EMBL" id="JAPFFI010000009">
    <property type="protein sequence ID" value="KAJ6382463.1"/>
    <property type="molecule type" value="Genomic_DNA"/>
</dbReference>
<reference evidence="1" key="1">
    <citation type="submission" date="2022-10" db="EMBL/GenBank/DDBJ databases">
        <authorList>
            <person name="Hyden B.L."/>
            <person name="Feng K."/>
            <person name="Yates T."/>
            <person name="Jawdy S."/>
            <person name="Smart L.B."/>
            <person name="Muchero W."/>
        </authorList>
    </citation>
    <scope>NUCLEOTIDE SEQUENCE</scope>
    <source>
        <tissue evidence="1">Shoot tip</tissue>
    </source>
</reference>